<keyword evidence="8" id="KW-1133">Transmembrane helix</keyword>
<evidence type="ECO:0000313" key="11">
    <source>
        <dbReference type="EMBL" id="PSR33658.1"/>
    </source>
</evidence>
<name>A0A2T2XGQ1_9FIRM</name>
<evidence type="ECO:0000256" key="4">
    <source>
        <dbReference type="ARBA" id="ARBA00022475"/>
    </source>
</evidence>
<evidence type="ECO:0000256" key="8">
    <source>
        <dbReference type="ARBA" id="ARBA00022989"/>
    </source>
</evidence>
<dbReference type="GO" id="GO:0006935">
    <property type="term" value="P:chemotaxis"/>
    <property type="evidence" value="ECO:0007669"/>
    <property type="project" value="UniProtKB-KW"/>
</dbReference>
<keyword evidence="4 10" id="KW-1003">Cell membrane</keyword>
<keyword evidence="5 10" id="KW-0145">Chemotaxis</keyword>
<evidence type="ECO:0000256" key="5">
    <source>
        <dbReference type="ARBA" id="ARBA00022500"/>
    </source>
</evidence>
<gene>
    <name evidence="11" type="ORF">C7B46_08605</name>
</gene>
<evidence type="ECO:0000256" key="10">
    <source>
        <dbReference type="RuleBase" id="RU364125"/>
    </source>
</evidence>
<dbReference type="InterPro" id="IPR005503">
    <property type="entry name" value="FliL"/>
</dbReference>
<evidence type="ECO:0000256" key="2">
    <source>
        <dbReference type="ARBA" id="ARBA00004162"/>
    </source>
</evidence>
<accession>A0A2T2XGQ1</accession>
<keyword evidence="6" id="KW-0812">Transmembrane</keyword>
<organism evidence="11 12">
    <name type="scientific">Sulfobacillus benefaciens</name>
    <dbReference type="NCBI Taxonomy" id="453960"/>
    <lineage>
        <taxon>Bacteria</taxon>
        <taxon>Bacillati</taxon>
        <taxon>Bacillota</taxon>
        <taxon>Clostridia</taxon>
        <taxon>Eubacteriales</taxon>
        <taxon>Clostridiales Family XVII. Incertae Sedis</taxon>
        <taxon>Sulfobacillus</taxon>
    </lineage>
</organism>
<keyword evidence="11" id="KW-0966">Cell projection</keyword>
<evidence type="ECO:0000256" key="7">
    <source>
        <dbReference type="ARBA" id="ARBA00022779"/>
    </source>
</evidence>
<dbReference type="GO" id="GO:0071973">
    <property type="term" value="P:bacterial-type flagellum-dependent cell motility"/>
    <property type="evidence" value="ECO:0007669"/>
    <property type="project" value="InterPro"/>
</dbReference>
<dbReference type="AlphaFoldDB" id="A0A2T2XGQ1"/>
<dbReference type="EMBL" id="PXYW01000017">
    <property type="protein sequence ID" value="PSR33658.1"/>
    <property type="molecule type" value="Genomic_DNA"/>
</dbReference>
<dbReference type="Proteomes" id="UP000242972">
    <property type="component" value="Unassembled WGS sequence"/>
</dbReference>
<dbReference type="GO" id="GO:0009425">
    <property type="term" value="C:bacterial-type flagellum basal body"/>
    <property type="evidence" value="ECO:0007669"/>
    <property type="project" value="InterPro"/>
</dbReference>
<evidence type="ECO:0000256" key="3">
    <source>
        <dbReference type="ARBA" id="ARBA00008281"/>
    </source>
</evidence>
<comment type="caution">
    <text evidence="11">The sequence shown here is derived from an EMBL/GenBank/DDBJ whole genome shotgun (WGS) entry which is preliminary data.</text>
</comment>
<keyword evidence="11" id="KW-0282">Flagellum</keyword>
<evidence type="ECO:0000256" key="1">
    <source>
        <dbReference type="ARBA" id="ARBA00002254"/>
    </source>
</evidence>
<evidence type="ECO:0000256" key="6">
    <source>
        <dbReference type="ARBA" id="ARBA00022692"/>
    </source>
</evidence>
<comment type="subcellular location">
    <subcellularLocation>
        <location evidence="2">Cell membrane</location>
        <topology evidence="2">Single-pass membrane protein</topology>
    </subcellularLocation>
</comment>
<comment type="similarity">
    <text evidence="3 10">Belongs to the FliL family.</text>
</comment>
<dbReference type="Pfam" id="PF03748">
    <property type="entry name" value="FliL"/>
    <property type="match status" value="1"/>
</dbReference>
<dbReference type="GO" id="GO:0005886">
    <property type="term" value="C:plasma membrane"/>
    <property type="evidence" value="ECO:0007669"/>
    <property type="project" value="UniProtKB-SubCell"/>
</dbReference>
<keyword evidence="9 10" id="KW-0472">Membrane</keyword>
<reference evidence="11 12" key="1">
    <citation type="journal article" date="2014" name="BMC Genomics">
        <title>Comparison of environmental and isolate Sulfobacillus genomes reveals diverse carbon, sulfur, nitrogen, and hydrogen metabolisms.</title>
        <authorList>
            <person name="Justice N.B."/>
            <person name="Norman A."/>
            <person name="Brown C.T."/>
            <person name="Singh A."/>
            <person name="Thomas B.C."/>
            <person name="Banfield J.F."/>
        </authorList>
    </citation>
    <scope>NUCLEOTIDE SEQUENCE [LARGE SCALE GENOMIC DNA]</scope>
    <source>
        <strain evidence="11">AMDSBA4</strain>
    </source>
</reference>
<proteinExistence type="inferred from homology"/>
<keyword evidence="11" id="KW-0969">Cilium</keyword>
<comment type="function">
    <text evidence="1 10">Controls the rotational direction of flagella during chemotaxis.</text>
</comment>
<evidence type="ECO:0000313" key="12">
    <source>
        <dbReference type="Proteomes" id="UP000242972"/>
    </source>
</evidence>
<sequence>MKKILGYVLVLVLGLAMGAGGIIFLEPSLLSKAPAPVVESLPFNPKTAVSVTESDIESNLSVPNHYISFELEFSVAPQALLAQGGSATAASGGTGTGSANLDAKIRNAMINLARSTSYGQLTSSGGLATFKAEIKEILEGIFGPGTIGQVYFPSLMTQ</sequence>
<evidence type="ECO:0000256" key="9">
    <source>
        <dbReference type="ARBA" id="ARBA00023136"/>
    </source>
</evidence>
<keyword evidence="7 10" id="KW-0283">Flagellar rotation</keyword>
<protein>
    <recommendedName>
        <fullName evidence="10">Flagellar protein FliL</fullName>
    </recommendedName>
</protein>